<dbReference type="PANTHER" id="PTHR43297">
    <property type="entry name" value="OLIGOPEPTIDE TRANSPORT ATP-BINDING PROTEIN APPD"/>
    <property type="match status" value="1"/>
</dbReference>
<dbReference type="InterPro" id="IPR017871">
    <property type="entry name" value="ABC_transporter-like_CS"/>
</dbReference>
<dbReference type="Proteomes" id="UP001230426">
    <property type="component" value="Unassembled WGS sequence"/>
</dbReference>
<keyword evidence="3" id="KW-0813">Transport</keyword>
<comment type="subcellular location">
    <subcellularLocation>
        <location evidence="1">Cell membrane</location>
        <topology evidence="1">Peripheral membrane protein</topology>
    </subcellularLocation>
</comment>
<keyword evidence="4" id="KW-1003">Cell membrane</keyword>
<evidence type="ECO:0000313" key="10">
    <source>
        <dbReference type="Proteomes" id="UP001230426"/>
    </source>
</evidence>
<dbReference type="GO" id="GO:0005524">
    <property type="term" value="F:ATP binding"/>
    <property type="evidence" value="ECO:0007669"/>
    <property type="project" value="UniProtKB-KW"/>
</dbReference>
<evidence type="ECO:0000256" key="7">
    <source>
        <dbReference type="ARBA" id="ARBA00023136"/>
    </source>
</evidence>
<proteinExistence type="inferred from homology"/>
<evidence type="ECO:0000256" key="2">
    <source>
        <dbReference type="ARBA" id="ARBA00005417"/>
    </source>
</evidence>
<dbReference type="RefSeq" id="WP_306866593.1">
    <property type="nucleotide sequence ID" value="NZ_JAUSRB010000002.1"/>
</dbReference>
<feature type="domain" description="ABC transporter" evidence="8">
    <location>
        <begin position="49"/>
        <end position="298"/>
    </location>
</feature>
<dbReference type="SMART" id="SM00382">
    <property type="entry name" value="AAA"/>
    <property type="match status" value="1"/>
</dbReference>
<keyword evidence="10" id="KW-1185">Reference proteome</keyword>
<dbReference type="InterPro" id="IPR013563">
    <property type="entry name" value="Oligopep_ABC_C"/>
</dbReference>
<dbReference type="Pfam" id="PF00005">
    <property type="entry name" value="ABC_tran"/>
    <property type="match status" value="1"/>
</dbReference>
<dbReference type="CDD" id="cd03257">
    <property type="entry name" value="ABC_NikE_OppD_transporters"/>
    <property type="match status" value="1"/>
</dbReference>
<reference evidence="9 10" key="1">
    <citation type="submission" date="2023-07" db="EMBL/GenBank/DDBJ databases">
        <title>Sequencing the genomes of 1000 actinobacteria strains.</title>
        <authorList>
            <person name="Klenk H.-P."/>
        </authorList>
    </citation>
    <scope>NUCLEOTIDE SEQUENCE [LARGE SCALE GENOMIC DNA]</scope>
    <source>
        <strain evidence="9 10">DSM 44109</strain>
    </source>
</reference>
<evidence type="ECO:0000256" key="3">
    <source>
        <dbReference type="ARBA" id="ARBA00022448"/>
    </source>
</evidence>
<organism evidence="9 10">
    <name type="scientific">Streptosporangium brasiliense</name>
    <dbReference type="NCBI Taxonomy" id="47480"/>
    <lineage>
        <taxon>Bacteria</taxon>
        <taxon>Bacillati</taxon>
        <taxon>Actinomycetota</taxon>
        <taxon>Actinomycetes</taxon>
        <taxon>Streptosporangiales</taxon>
        <taxon>Streptosporangiaceae</taxon>
        <taxon>Streptosporangium</taxon>
    </lineage>
</organism>
<keyword evidence="5" id="KW-0547">Nucleotide-binding</keyword>
<accession>A0ABT9RCV9</accession>
<dbReference type="PANTHER" id="PTHR43297:SF2">
    <property type="entry name" value="DIPEPTIDE TRANSPORT ATP-BINDING PROTEIN DPPD"/>
    <property type="match status" value="1"/>
</dbReference>
<dbReference type="Gene3D" id="3.40.50.300">
    <property type="entry name" value="P-loop containing nucleotide triphosphate hydrolases"/>
    <property type="match status" value="1"/>
</dbReference>
<dbReference type="InterPro" id="IPR027417">
    <property type="entry name" value="P-loop_NTPase"/>
</dbReference>
<dbReference type="Pfam" id="PF08352">
    <property type="entry name" value="oligo_HPY"/>
    <property type="match status" value="1"/>
</dbReference>
<evidence type="ECO:0000256" key="1">
    <source>
        <dbReference type="ARBA" id="ARBA00004202"/>
    </source>
</evidence>
<evidence type="ECO:0000256" key="6">
    <source>
        <dbReference type="ARBA" id="ARBA00022840"/>
    </source>
</evidence>
<evidence type="ECO:0000313" key="9">
    <source>
        <dbReference type="EMBL" id="MDP9866230.1"/>
    </source>
</evidence>
<name>A0ABT9RCV9_9ACTN</name>
<evidence type="ECO:0000259" key="8">
    <source>
        <dbReference type="PROSITE" id="PS50893"/>
    </source>
</evidence>
<dbReference type="InterPro" id="IPR003593">
    <property type="entry name" value="AAA+_ATPase"/>
</dbReference>
<comment type="similarity">
    <text evidence="2">Belongs to the ABC transporter superfamily.</text>
</comment>
<dbReference type="NCBIfam" id="TIGR01727">
    <property type="entry name" value="oligo_HPY"/>
    <property type="match status" value="1"/>
</dbReference>
<evidence type="ECO:0000256" key="5">
    <source>
        <dbReference type="ARBA" id="ARBA00022741"/>
    </source>
</evidence>
<protein>
    <submittedName>
        <fullName evidence="9">Peptide/nickel transport system ATP-binding protein</fullName>
    </submittedName>
</protein>
<gene>
    <name evidence="9" type="ORF">J2S55_005496</name>
</gene>
<dbReference type="PROSITE" id="PS00211">
    <property type="entry name" value="ABC_TRANSPORTER_1"/>
    <property type="match status" value="1"/>
</dbReference>
<dbReference type="InterPro" id="IPR050388">
    <property type="entry name" value="ABC_Ni/Peptide_Import"/>
</dbReference>
<dbReference type="EMBL" id="JAUSRB010000002">
    <property type="protein sequence ID" value="MDP9866230.1"/>
    <property type="molecule type" value="Genomic_DNA"/>
</dbReference>
<keyword evidence="6 9" id="KW-0067">ATP-binding</keyword>
<evidence type="ECO:0000256" key="4">
    <source>
        <dbReference type="ARBA" id="ARBA00022475"/>
    </source>
</evidence>
<dbReference type="SUPFAM" id="SSF52540">
    <property type="entry name" value="P-loop containing nucleoside triphosphate hydrolases"/>
    <property type="match status" value="1"/>
</dbReference>
<comment type="caution">
    <text evidence="9">The sequence shown here is derived from an EMBL/GenBank/DDBJ whole genome shotgun (WGS) entry which is preliminary data.</text>
</comment>
<dbReference type="PROSITE" id="PS50893">
    <property type="entry name" value="ABC_TRANSPORTER_2"/>
    <property type="match status" value="1"/>
</dbReference>
<keyword evidence="7" id="KW-0472">Membrane</keyword>
<sequence>MTTPNVPIEPRKGDVHTYDIAPNVLDAAGEVHVGLNLDAVRPPSEEEILRVDDLTVEFPTEDGLVRAVRGVSYSLREREVLGIVGESGSGKSVSSLAVMGLLPKSARVKGQILFRGEDMLKMSARKQRSLRGRKIAMVFQDPMTALNPVHTVGDQLAEAVLAHELMPRKTALARAKEMLDLVGIPQAEARLRSYPHEFSGGMRQRAMIAMAVINNPDIIIADEPTTALDVTVQAQILEKLLEVKDAVNAAIVLITHDLGVIAGMAHRVLVMYAGRPVEVGDTDPVFEEPRMPYTAGLLGSIPSLENSGSRLRPIKGTPPSLINLPTGCPFSPRCPLADDKCRTAEPELAETDSGGHFAACHHWDRLAAVEDPTVFFRTESETLA</sequence>
<dbReference type="InterPro" id="IPR003439">
    <property type="entry name" value="ABC_transporter-like_ATP-bd"/>
</dbReference>